<dbReference type="GO" id="GO:0051082">
    <property type="term" value="F:unfolded protein binding"/>
    <property type="evidence" value="ECO:0007669"/>
    <property type="project" value="InterPro"/>
</dbReference>
<dbReference type="PANTHER" id="PTHR45168:SF3">
    <property type="entry name" value="DNAJ HEAT SHOCK PROTEIN FAMILY (HSP40) MEMBER B2"/>
    <property type="match status" value="1"/>
</dbReference>
<dbReference type="OrthoDB" id="10250354at2759"/>
<reference evidence="3 4" key="2">
    <citation type="submission" date="2016-08" db="EMBL/GenBank/DDBJ databases">
        <title>Pervasive Adenine N6-methylation of Active Genes in Fungi.</title>
        <authorList>
            <consortium name="DOE Joint Genome Institute"/>
            <person name="Mondo S.J."/>
            <person name="Dannebaum R.O."/>
            <person name="Kuo R.C."/>
            <person name="Labutti K."/>
            <person name="Haridas S."/>
            <person name="Kuo A."/>
            <person name="Salamov A."/>
            <person name="Ahrendt S.R."/>
            <person name="Lipzen A."/>
            <person name="Sullivan W."/>
            <person name="Andreopoulos W.B."/>
            <person name="Clum A."/>
            <person name="Lindquist E."/>
            <person name="Daum C."/>
            <person name="Ramamoorthy G.K."/>
            <person name="Gryganskyi A."/>
            <person name="Culley D."/>
            <person name="Magnuson J.K."/>
            <person name="James T.Y."/>
            <person name="O'Malley M.A."/>
            <person name="Stajich J.E."/>
            <person name="Spatafora J.W."/>
            <person name="Visel A."/>
            <person name="Grigoriev I.V."/>
        </authorList>
    </citation>
    <scope>NUCLEOTIDE SEQUENCE [LARGE SCALE GENOMIC DNA]</scope>
    <source>
        <strain evidence="4">finn</strain>
    </source>
</reference>
<organism evidence="3 4">
    <name type="scientific">Piromyces finnis</name>
    <dbReference type="NCBI Taxonomy" id="1754191"/>
    <lineage>
        <taxon>Eukaryota</taxon>
        <taxon>Fungi</taxon>
        <taxon>Fungi incertae sedis</taxon>
        <taxon>Chytridiomycota</taxon>
        <taxon>Chytridiomycota incertae sedis</taxon>
        <taxon>Neocallimastigomycetes</taxon>
        <taxon>Neocallimastigales</taxon>
        <taxon>Neocallimastigaceae</taxon>
        <taxon>Piromyces</taxon>
    </lineage>
</organism>
<sequence>MTTKKYYEILGLSETATDAEIKKAYRKEALRWHPDKNQDRLEEANEHFKLISEAYEVLKDPEQRAIYNKYGDEGFKDRANGGGADYGNGGFHSFHFSNPEDIFREFFGGQDPFASFFSPFGGSSRRGSNSRRNDPFGGGFFGSSFFDDDDDFFGGHGSSGFSSFSSTSFGGPSFSSFSSSSFGGGMGGGNFVSTSQRTTVVNGKKTIIKETKDGSGNTTVEKTTIEPDGRRTTETIVNGKQQSLITDNNQGSSNNRLKIEDQYSSGSRSQRGSNSRSSYGSSKNSGRGFGIHNFF</sequence>
<dbReference type="GO" id="GO:0030544">
    <property type="term" value="F:Hsp70 protein binding"/>
    <property type="evidence" value="ECO:0007669"/>
    <property type="project" value="InterPro"/>
</dbReference>
<dbReference type="Gene3D" id="1.10.287.110">
    <property type="entry name" value="DnaJ domain"/>
    <property type="match status" value="1"/>
</dbReference>
<evidence type="ECO:0000313" key="3">
    <source>
        <dbReference type="EMBL" id="ORX50280.1"/>
    </source>
</evidence>
<name>A0A1Y1V9A3_9FUNG</name>
<feature type="region of interest" description="Disordered" evidence="1">
    <location>
        <begin position="243"/>
        <end position="295"/>
    </location>
</feature>
<proteinExistence type="predicted"/>
<keyword evidence="4" id="KW-1185">Reference proteome</keyword>
<dbReference type="Proteomes" id="UP000193719">
    <property type="component" value="Unassembled WGS sequence"/>
</dbReference>
<evidence type="ECO:0000256" key="1">
    <source>
        <dbReference type="SAM" id="MobiDB-lite"/>
    </source>
</evidence>
<gene>
    <name evidence="3" type="ORF">BCR36DRAFT_290372</name>
</gene>
<feature type="region of interest" description="Disordered" evidence="1">
    <location>
        <begin position="210"/>
        <end position="230"/>
    </location>
</feature>
<accession>A0A1Y1V9A3</accession>
<feature type="compositionally biased region" description="Low complexity" evidence="1">
    <location>
        <begin position="262"/>
        <end position="286"/>
    </location>
</feature>
<dbReference type="CDD" id="cd06257">
    <property type="entry name" value="DnaJ"/>
    <property type="match status" value="1"/>
</dbReference>
<comment type="caution">
    <text evidence="3">The sequence shown here is derived from an EMBL/GenBank/DDBJ whole genome shotgun (WGS) entry which is preliminary data.</text>
</comment>
<dbReference type="PROSITE" id="PS50076">
    <property type="entry name" value="DNAJ_2"/>
    <property type="match status" value="1"/>
</dbReference>
<dbReference type="STRING" id="1754191.A0A1Y1V9A3"/>
<dbReference type="SMART" id="SM00271">
    <property type="entry name" value="DnaJ"/>
    <property type="match status" value="1"/>
</dbReference>
<evidence type="ECO:0000259" key="2">
    <source>
        <dbReference type="PROSITE" id="PS50076"/>
    </source>
</evidence>
<feature type="domain" description="J" evidence="2">
    <location>
        <begin position="5"/>
        <end position="71"/>
    </location>
</feature>
<dbReference type="PANTHER" id="PTHR45168">
    <property type="entry name" value="DNAJ HOMOLOG SUBFAMILY B MEMBER 2"/>
    <property type="match status" value="1"/>
</dbReference>
<dbReference type="SUPFAM" id="SSF46565">
    <property type="entry name" value="Chaperone J-domain"/>
    <property type="match status" value="1"/>
</dbReference>
<protein>
    <submittedName>
        <fullName evidence="3">DnaJ-domain-containing protein</fullName>
    </submittedName>
</protein>
<dbReference type="EMBL" id="MCFH01000021">
    <property type="protein sequence ID" value="ORX50280.1"/>
    <property type="molecule type" value="Genomic_DNA"/>
</dbReference>
<dbReference type="PRINTS" id="PR00625">
    <property type="entry name" value="JDOMAIN"/>
</dbReference>
<feature type="compositionally biased region" description="Polar residues" evidence="1">
    <location>
        <begin position="243"/>
        <end position="256"/>
    </location>
</feature>
<dbReference type="Pfam" id="PF00226">
    <property type="entry name" value="DnaJ"/>
    <property type="match status" value="1"/>
</dbReference>
<dbReference type="InterPro" id="IPR018253">
    <property type="entry name" value="DnaJ_domain_CS"/>
</dbReference>
<dbReference type="PROSITE" id="PS00636">
    <property type="entry name" value="DNAJ_1"/>
    <property type="match status" value="1"/>
</dbReference>
<reference evidence="3 4" key="1">
    <citation type="submission" date="2016-08" db="EMBL/GenBank/DDBJ databases">
        <title>Genomes of anaerobic fungi encode conserved fungal cellulosomes for biomass hydrolysis.</title>
        <authorList>
            <consortium name="DOE Joint Genome Institute"/>
            <person name="Haitjema C.H."/>
            <person name="Gilmore S.P."/>
            <person name="Henske J.K."/>
            <person name="Solomon K.V."/>
            <person name="De Groot R."/>
            <person name="Kuo A."/>
            <person name="Mondo S.J."/>
            <person name="Salamov A.A."/>
            <person name="Labutti K."/>
            <person name="Zhao Z."/>
            <person name="Chiniquy J."/>
            <person name="Barry K."/>
            <person name="Brewer H.M."/>
            <person name="Purvine S.O."/>
            <person name="Wright A.T."/>
            <person name="Boxma B."/>
            <person name="Van Alen T."/>
            <person name="Hackstein J.H."/>
            <person name="Baker S.E."/>
            <person name="Grigoriev I.V."/>
            <person name="O'Malley M.A."/>
        </authorList>
    </citation>
    <scope>NUCLEOTIDE SEQUENCE [LARGE SCALE GENOMIC DNA]</scope>
    <source>
        <strain evidence="4">finn</strain>
    </source>
</reference>
<dbReference type="InterPro" id="IPR001623">
    <property type="entry name" value="DnaJ_domain"/>
</dbReference>
<evidence type="ECO:0000313" key="4">
    <source>
        <dbReference type="Proteomes" id="UP000193719"/>
    </source>
</evidence>
<dbReference type="InterPro" id="IPR043183">
    <property type="entry name" value="DNJB2/6-like"/>
</dbReference>
<dbReference type="AlphaFoldDB" id="A0A1Y1V9A3"/>
<dbReference type="InterPro" id="IPR036869">
    <property type="entry name" value="J_dom_sf"/>
</dbReference>